<evidence type="ECO:0000313" key="2">
    <source>
        <dbReference type="EMBL" id="KXZ42799.1"/>
    </source>
</evidence>
<dbReference type="GO" id="GO:0017119">
    <property type="term" value="C:Golgi transport complex"/>
    <property type="evidence" value="ECO:0007669"/>
    <property type="project" value="InterPro"/>
</dbReference>
<comment type="caution">
    <text evidence="2">The sequence shown here is derived from an EMBL/GenBank/DDBJ whole genome shotgun (WGS) entry which is preliminary data.</text>
</comment>
<dbReference type="InterPro" id="IPR010490">
    <property type="entry name" value="COG6"/>
</dbReference>
<sequence length="260" mass="27691">MHYSVTETVHHLLEIINAYETAMESRPTANRSTSNGAAAAAEDLGPVLAAVLDPLTEMCERSAEALTPDAPSRVDEVAAIDPSAHRIYLINCLAAVWAVLQHRAAASARARQVLDSIEAHTAALVGGEVGRLLARCGLAELVERLRLYQQPPADAQDAASEGFAGGAPANDAALALPRLAEALRSFFVLVSSPDALPEFHSIQVPRLRADAVSRVCRSLLECYELVYNVVEDPRSGYLEQGGASAIKHTPAQVRTILGVI</sequence>
<dbReference type="EMBL" id="LSYV01000117">
    <property type="protein sequence ID" value="KXZ42799.1"/>
    <property type="molecule type" value="Genomic_DNA"/>
</dbReference>
<protein>
    <recommendedName>
        <fullName evidence="1">Conserved Oligomeric Golgi complex subunit 6 C-terminal domain-containing protein</fullName>
    </recommendedName>
</protein>
<dbReference type="GO" id="GO:0006891">
    <property type="term" value="P:intra-Golgi vesicle-mediated transport"/>
    <property type="evidence" value="ECO:0007669"/>
    <property type="project" value="InterPro"/>
</dbReference>
<gene>
    <name evidence="2" type="ORF">GPECTOR_117g364</name>
</gene>
<keyword evidence="3" id="KW-1185">Reference proteome</keyword>
<feature type="domain" description="Conserved Oligomeric Golgi complex subunit 6 C-terminal" evidence="1">
    <location>
        <begin position="5"/>
        <end position="257"/>
    </location>
</feature>
<proteinExistence type="predicted"/>
<evidence type="ECO:0000259" key="1">
    <source>
        <dbReference type="Pfam" id="PF20653"/>
    </source>
</evidence>
<dbReference type="PANTHER" id="PTHR21506:SF0">
    <property type="entry name" value="CONSERVED OLIGOMERIC GOLGI COMPLEX SUBUNIT 6"/>
    <property type="match status" value="1"/>
</dbReference>
<reference evidence="3" key="1">
    <citation type="journal article" date="2016" name="Nat. Commun.">
        <title>The Gonium pectorale genome demonstrates co-option of cell cycle regulation during the evolution of multicellularity.</title>
        <authorList>
            <person name="Hanschen E.R."/>
            <person name="Marriage T.N."/>
            <person name="Ferris P.J."/>
            <person name="Hamaji T."/>
            <person name="Toyoda A."/>
            <person name="Fujiyama A."/>
            <person name="Neme R."/>
            <person name="Noguchi H."/>
            <person name="Minakuchi Y."/>
            <person name="Suzuki M."/>
            <person name="Kawai-Toyooka H."/>
            <person name="Smith D.R."/>
            <person name="Sparks H."/>
            <person name="Anderson J."/>
            <person name="Bakaric R."/>
            <person name="Luria V."/>
            <person name="Karger A."/>
            <person name="Kirschner M.W."/>
            <person name="Durand P.M."/>
            <person name="Michod R.E."/>
            <person name="Nozaki H."/>
            <person name="Olson B.J."/>
        </authorList>
    </citation>
    <scope>NUCLEOTIDE SEQUENCE [LARGE SCALE GENOMIC DNA]</scope>
    <source>
        <strain evidence="3">NIES-2863</strain>
    </source>
</reference>
<dbReference type="Pfam" id="PF20653">
    <property type="entry name" value="COG6_C"/>
    <property type="match status" value="1"/>
</dbReference>
<evidence type="ECO:0000313" key="3">
    <source>
        <dbReference type="Proteomes" id="UP000075714"/>
    </source>
</evidence>
<name>A0A150FYY3_GONPE</name>
<dbReference type="STRING" id="33097.A0A150FYY3"/>
<dbReference type="Proteomes" id="UP000075714">
    <property type="component" value="Unassembled WGS sequence"/>
</dbReference>
<organism evidence="2 3">
    <name type="scientific">Gonium pectorale</name>
    <name type="common">Green alga</name>
    <dbReference type="NCBI Taxonomy" id="33097"/>
    <lineage>
        <taxon>Eukaryota</taxon>
        <taxon>Viridiplantae</taxon>
        <taxon>Chlorophyta</taxon>
        <taxon>core chlorophytes</taxon>
        <taxon>Chlorophyceae</taxon>
        <taxon>CS clade</taxon>
        <taxon>Chlamydomonadales</taxon>
        <taxon>Volvocaceae</taxon>
        <taxon>Gonium</taxon>
    </lineage>
</organism>
<dbReference type="AlphaFoldDB" id="A0A150FYY3"/>
<accession>A0A150FYY3</accession>
<dbReference type="OrthoDB" id="272987at2759"/>
<dbReference type="InterPro" id="IPR048369">
    <property type="entry name" value="COG6_C"/>
</dbReference>
<dbReference type="PANTHER" id="PTHR21506">
    <property type="entry name" value="COMPONENT OF OLIGOMERIC GOLGI COMPLEX 6"/>
    <property type="match status" value="1"/>
</dbReference>